<dbReference type="Gene3D" id="3.20.20.80">
    <property type="entry name" value="Glycosidases"/>
    <property type="match status" value="1"/>
</dbReference>
<dbReference type="AlphaFoldDB" id="A0A3M9MT54"/>
<accession>A0A3M9MT54</accession>
<evidence type="ECO:0000259" key="9">
    <source>
        <dbReference type="Pfam" id="PF18565"/>
    </source>
</evidence>
<evidence type="ECO:0000259" key="8">
    <source>
        <dbReference type="Pfam" id="PF16355"/>
    </source>
</evidence>
<evidence type="ECO:0000256" key="4">
    <source>
        <dbReference type="SAM" id="SignalP"/>
    </source>
</evidence>
<evidence type="ECO:0000256" key="1">
    <source>
        <dbReference type="ARBA" id="ARBA00007401"/>
    </source>
</evidence>
<gene>
    <name evidence="10" type="ORF">EFB08_08720</name>
</gene>
<dbReference type="NCBIfam" id="NF041462">
    <property type="entry name" value="GalA"/>
    <property type="match status" value="1"/>
</dbReference>
<feature type="signal peptide" evidence="4">
    <location>
        <begin position="1"/>
        <end position="22"/>
    </location>
</feature>
<feature type="domain" description="Glycosyl hydrolases family 2 sugar binding" evidence="7">
    <location>
        <begin position="118"/>
        <end position="210"/>
    </location>
</feature>
<dbReference type="InterPro" id="IPR017853">
    <property type="entry name" value="GH"/>
</dbReference>
<dbReference type="PROSITE" id="PS00608">
    <property type="entry name" value="GLYCOSYL_HYDROL_F2_2"/>
    <property type="match status" value="1"/>
</dbReference>
<evidence type="ECO:0000313" key="11">
    <source>
        <dbReference type="Proteomes" id="UP000272117"/>
    </source>
</evidence>
<dbReference type="InterPro" id="IPR013783">
    <property type="entry name" value="Ig-like_fold"/>
</dbReference>
<reference evidence="10 11" key="1">
    <citation type="submission" date="2018-11" db="EMBL/GenBank/DDBJ databases">
        <title>Rufibacter latericius sp. nov., isolated from water in Baiyang Lake.</title>
        <authorList>
            <person name="Yang Y."/>
        </authorList>
    </citation>
    <scope>NUCLEOTIDE SEQUENCE [LARGE SCALE GENOMIC DNA]</scope>
    <source>
        <strain evidence="10 11">R-22-1c-1</strain>
    </source>
</reference>
<dbReference type="Pfam" id="PF02836">
    <property type="entry name" value="Glyco_hydro_2_C"/>
    <property type="match status" value="1"/>
</dbReference>
<dbReference type="InterPro" id="IPR040605">
    <property type="entry name" value="Glyco_hydro2_dom5"/>
</dbReference>
<dbReference type="Gene3D" id="2.60.40.10">
    <property type="entry name" value="Immunoglobulins"/>
    <property type="match status" value="4"/>
</dbReference>
<dbReference type="PANTHER" id="PTHR42732">
    <property type="entry name" value="BETA-GALACTOSIDASE"/>
    <property type="match status" value="1"/>
</dbReference>
<dbReference type="Proteomes" id="UP000272117">
    <property type="component" value="Unassembled WGS sequence"/>
</dbReference>
<dbReference type="Gene3D" id="2.60.120.260">
    <property type="entry name" value="Galactose-binding domain-like"/>
    <property type="match status" value="1"/>
</dbReference>
<evidence type="ECO:0000256" key="2">
    <source>
        <dbReference type="ARBA" id="ARBA00022801"/>
    </source>
</evidence>
<protein>
    <submittedName>
        <fullName evidence="10">Glycoside hydrolase family 2 protein</fullName>
    </submittedName>
</protein>
<evidence type="ECO:0000259" key="5">
    <source>
        <dbReference type="Pfam" id="PF00703"/>
    </source>
</evidence>
<name>A0A3M9MT54_9BACT</name>
<evidence type="ECO:0000313" key="10">
    <source>
        <dbReference type="EMBL" id="RNI28706.1"/>
    </source>
</evidence>
<organism evidence="10 11">
    <name type="scientific">Rufibacter latericius</name>
    <dbReference type="NCBI Taxonomy" id="2487040"/>
    <lineage>
        <taxon>Bacteria</taxon>
        <taxon>Pseudomonadati</taxon>
        <taxon>Bacteroidota</taxon>
        <taxon>Cytophagia</taxon>
        <taxon>Cytophagales</taxon>
        <taxon>Hymenobacteraceae</taxon>
        <taxon>Rufibacter</taxon>
    </lineage>
</organism>
<comment type="caution">
    <text evidence="10">The sequence shown here is derived from an EMBL/GenBank/DDBJ whole genome shotgun (WGS) entry which is preliminary data.</text>
</comment>
<dbReference type="InterPro" id="IPR036156">
    <property type="entry name" value="Beta-gal/glucu_dom_sf"/>
</dbReference>
<comment type="similarity">
    <text evidence="1">Belongs to the glycosyl hydrolase 2 family.</text>
</comment>
<dbReference type="Pfam" id="PF16355">
    <property type="entry name" value="DUF4982"/>
    <property type="match status" value="1"/>
</dbReference>
<feature type="domain" description="Glycoside hydrolase family 2 immunoglobulin-like beta-sandwich" evidence="5">
    <location>
        <begin position="221"/>
        <end position="325"/>
    </location>
</feature>
<dbReference type="Pfam" id="PF18565">
    <property type="entry name" value="Glyco_hydro2_C5"/>
    <property type="match status" value="1"/>
</dbReference>
<evidence type="ECO:0000259" key="7">
    <source>
        <dbReference type="Pfam" id="PF02837"/>
    </source>
</evidence>
<dbReference type="GO" id="GO:0005975">
    <property type="term" value="P:carbohydrate metabolic process"/>
    <property type="evidence" value="ECO:0007669"/>
    <property type="project" value="InterPro"/>
</dbReference>
<evidence type="ECO:0000259" key="6">
    <source>
        <dbReference type="Pfam" id="PF02836"/>
    </source>
</evidence>
<dbReference type="PANTHER" id="PTHR42732:SF1">
    <property type="entry name" value="BETA-MANNOSIDASE"/>
    <property type="match status" value="1"/>
</dbReference>
<keyword evidence="4" id="KW-0732">Signal</keyword>
<dbReference type="InterPro" id="IPR008979">
    <property type="entry name" value="Galactose-bd-like_sf"/>
</dbReference>
<dbReference type="OrthoDB" id="857501at2"/>
<dbReference type="InterPro" id="IPR051913">
    <property type="entry name" value="GH2_Domain-Containing"/>
</dbReference>
<dbReference type="InterPro" id="IPR006103">
    <property type="entry name" value="Glyco_hydro_2_cat"/>
</dbReference>
<dbReference type="Pfam" id="PF02837">
    <property type="entry name" value="Glyco_hydro_2_N"/>
    <property type="match status" value="1"/>
</dbReference>
<proteinExistence type="inferred from homology"/>
<dbReference type="InterPro" id="IPR006102">
    <property type="entry name" value="Ig-like_GH2"/>
</dbReference>
<dbReference type="GO" id="GO:0004553">
    <property type="term" value="F:hydrolase activity, hydrolyzing O-glycosyl compounds"/>
    <property type="evidence" value="ECO:0007669"/>
    <property type="project" value="InterPro"/>
</dbReference>
<feature type="chain" id="PRO_5017984868" evidence="4">
    <location>
        <begin position="23"/>
        <end position="959"/>
    </location>
</feature>
<evidence type="ECO:0000256" key="3">
    <source>
        <dbReference type="ARBA" id="ARBA00023295"/>
    </source>
</evidence>
<dbReference type="InterPro" id="IPR023232">
    <property type="entry name" value="Glyco_hydro_2_AS"/>
</dbReference>
<feature type="domain" description="Glycoside hydrolase family 2" evidence="9">
    <location>
        <begin position="699"/>
        <end position="761"/>
    </location>
</feature>
<dbReference type="InterPro" id="IPR006104">
    <property type="entry name" value="Glyco_hydro_2_N"/>
</dbReference>
<sequence length="959" mass="107194">MHFFKRHLLVSILCLLQLVAQAQDRTPGKRERLLMDFNWRFSFGHPSDAKKDFNHGTSYFSYLAKAGYGDGPADAKFDDRAWRKLDLPHDWAVEQDFSPQASFSHGFKAIGRNFPDKSVGWYRKSFTVPATDLGRRIAIEFDGVFRNAQVWVNGHYLGQEPSGYNGIRYDLSDILNYGGNNVVAVRVDATMEEGWYYEGAGIYRHVWLSKTEPLHVAPNGTFVTSQVNNANANVTTKTSIINEGKAAKSFALVQTIVDAGGKTITTKRQENLKLAPSQTQEIPIELPVTNAKLWNLENPYLYKLVTTVVEGNQEVDRYETNFGIRTIRFDAKEGFFLNGKHVKLKGTNNHQDHAGVGTALPDELQYWRIKQLKAMGSNAYRCSHHPPTPELLEACDRLGMLVIDENRLMGTNFQMQYDLKNLILRDRNHPSIISWSIGNEEWAIENSIIGARIATTMQQYVKSLDSTRAVSAGISGGFGSGISDVLEVMGYNYLGNGNIEAHYQRFPNQPGMGTEEGSTFATRGVYVTDQEKHYQAAYDRKPRPSFYSIEEGWTFYANRPWLAGMFIWTGFDYRGEPTPHGWPSVTSYFGMMDNCGFPKDNVYYLRSWWSDQPTLHLLPHWNWQGQEGKEMDVWAYSNCEEVELFLNKKSLGRKQMKVNSHLEWKVPYAPGTLEAIGYKNGKKVLTENVKTTGAPASVKLTPHKTSLFANGEDLAVITVSVEDKNRLAVPTAGNEITFTLTGPGKIIGVGNGDPTSLEKDKFIEEIQAISITNLKEMPVANLENGKQAVSGPADATWKDAFASRDYKNLSPAYLHRGTFELPADFAGSEVTFFYKSIGREQTIYVNGKELAKDLKESPEGNVFKLHPSLLKAGANTVDIVATPIPKKNDWDNVNTNPGTIQVFTPAAPWKRKLFNGLAQIIIQTTKEAGEITLKASGSGVKPAVLKVKTTSTTSRPSVE</sequence>
<dbReference type="InterPro" id="IPR006101">
    <property type="entry name" value="Glyco_hydro_2"/>
</dbReference>
<keyword evidence="3" id="KW-0326">Glycosidase</keyword>
<dbReference type="PRINTS" id="PR00132">
    <property type="entry name" value="GLHYDRLASE2"/>
</dbReference>
<dbReference type="RefSeq" id="WP_123126563.1">
    <property type="nucleotide sequence ID" value="NZ_RJJD01000004.1"/>
</dbReference>
<dbReference type="Pfam" id="PF00703">
    <property type="entry name" value="Glyco_hydro_2"/>
    <property type="match status" value="1"/>
</dbReference>
<dbReference type="SUPFAM" id="SSF49303">
    <property type="entry name" value="beta-Galactosidase/glucuronidase domain"/>
    <property type="match status" value="1"/>
</dbReference>
<feature type="domain" description="DUF4982" evidence="8">
    <location>
        <begin position="628"/>
        <end position="684"/>
    </location>
</feature>
<dbReference type="EMBL" id="RJJD01000004">
    <property type="protein sequence ID" value="RNI28706.1"/>
    <property type="molecule type" value="Genomic_DNA"/>
</dbReference>
<dbReference type="InterPro" id="IPR032311">
    <property type="entry name" value="DUF4982"/>
</dbReference>
<keyword evidence="11" id="KW-1185">Reference proteome</keyword>
<dbReference type="SUPFAM" id="SSF51445">
    <property type="entry name" value="(Trans)glycosidases"/>
    <property type="match status" value="1"/>
</dbReference>
<feature type="domain" description="Glycoside hydrolase family 2 catalytic" evidence="6">
    <location>
        <begin position="333"/>
        <end position="471"/>
    </location>
</feature>
<keyword evidence="2 10" id="KW-0378">Hydrolase</keyword>
<dbReference type="InterPro" id="IPR048230">
    <property type="entry name" value="GalA-like"/>
</dbReference>
<dbReference type="SUPFAM" id="SSF49785">
    <property type="entry name" value="Galactose-binding domain-like"/>
    <property type="match status" value="1"/>
</dbReference>